<keyword evidence="1" id="KW-0732">Signal</keyword>
<protein>
    <submittedName>
        <fullName evidence="2">YncE family protein</fullName>
    </submittedName>
</protein>
<dbReference type="PANTHER" id="PTHR47197:SF3">
    <property type="entry name" value="DIHYDRO-HEME D1 DEHYDROGENASE"/>
    <property type="match status" value="1"/>
</dbReference>
<organism evidence="2 3">
    <name type="scientific">Catenulispora subtropica</name>
    <dbReference type="NCBI Taxonomy" id="450798"/>
    <lineage>
        <taxon>Bacteria</taxon>
        <taxon>Bacillati</taxon>
        <taxon>Actinomycetota</taxon>
        <taxon>Actinomycetes</taxon>
        <taxon>Catenulisporales</taxon>
        <taxon>Catenulisporaceae</taxon>
        <taxon>Catenulispora</taxon>
    </lineage>
</organism>
<dbReference type="Gene3D" id="2.130.10.10">
    <property type="entry name" value="YVTN repeat-like/Quinoprotein amine dehydrogenase"/>
    <property type="match status" value="2"/>
</dbReference>
<keyword evidence="3" id="KW-1185">Reference proteome</keyword>
<gene>
    <name evidence="2" type="ORF">GCM10009838_47400</name>
</gene>
<feature type="signal peptide" evidence="1">
    <location>
        <begin position="1"/>
        <end position="22"/>
    </location>
</feature>
<sequence length="416" mass="43750">MPRRLRRIISVTRVTRAARVLAAGGLTAAAVAAAPIAATPASADSGLRDVLVVGNAQAGTVSVIDGHTFANLGSINVIPDLNQRMFEIDINPVWLAGYQTVKAVEGGDRFVDDATISPDGRTLYVSRGNLDDVAAFDLATHAELWHTRLAGFHADHAALSPDGTRYVVSATTAQVAQVVDTADGAIIGSFPTGTYPHQNDFSADGAYIYNSSIGITSLPKSMEWAKGSFQLTKVDAHTLQVVQTWTLPHGIRPNEIAPDGHTFYADLSYLNGFVKYDLSTSKILNTVQMPYASGGATMKPDDYPKNSAHHGLALSGDGSKICDVGTIDDYTAIVATSNLTTAGTVTYPSGALPYWGQTSADGQYCFVSLSNRGEVSVVSFATATEVARVPVGAFPQRERVSQIASSVVGSLDPAAG</sequence>
<evidence type="ECO:0000313" key="3">
    <source>
        <dbReference type="Proteomes" id="UP001499854"/>
    </source>
</evidence>
<evidence type="ECO:0000313" key="2">
    <source>
        <dbReference type="EMBL" id="GAA1980722.1"/>
    </source>
</evidence>
<dbReference type="InterPro" id="IPR011045">
    <property type="entry name" value="N2O_reductase_N"/>
</dbReference>
<dbReference type="RefSeq" id="WP_344659292.1">
    <property type="nucleotide sequence ID" value="NZ_BAAAQM010000027.1"/>
</dbReference>
<accession>A0ABN2S633</accession>
<reference evidence="2 3" key="1">
    <citation type="journal article" date="2019" name="Int. J. Syst. Evol. Microbiol.">
        <title>The Global Catalogue of Microorganisms (GCM) 10K type strain sequencing project: providing services to taxonomists for standard genome sequencing and annotation.</title>
        <authorList>
            <consortium name="The Broad Institute Genomics Platform"/>
            <consortium name="The Broad Institute Genome Sequencing Center for Infectious Disease"/>
            <person name="Wu L."/>
            <person name="Ma J."/>
        </authorList>
    </citation>
    <scope>NUCLEOTIDE SEQUENCE [LARGE SCALE GENOMIC DNA]</scope>
    <source>
        <strain evidence="2 3">JCM 16013</strain>
    </source>
</reference>
<dbReference type="InterPro" id="IPR015943">
    <property type="entry name" value="WD40/YVTN_repeat-like_dom_sf"/>
</dbReference>
<name>A0ABN2S633_9ACTN</name>
<comment type="caution">
    <text evidence="2">The sequence shown here is derived from an EMBL/GenBank/DDBJ whole genome shotgun (WGS) entry which is preliminary data.</text>
</comment>
<dbReference type="Proteomes" id="UP001499854">
    <property type="component" value="Unassembled WGS sequence"/>
</dbReference>
<dbReference type="PANTHER" id="PTHR47197">
    <property type="entry name" value="PROTEIN NIRF"/>
    <property type="match status" value="1"/>
</dbReference>
<proteinExistence type="predicted"/>
<evidence type="ECO:0000256" key="1">
    <source>
        <dbReference type="SAM" id="SignalP"/>
    </source>
</evidence>
<dbReference type="EMBL" id="BAAAQM010000027">
    <property type="protein sequence ID" value="GAA1980722.1"/>
    <property type="molecule type" value="Genomic_DNA"/>
</dbReference>
<dbReference type="SUPFAM" id="SSF50974">
    <property type="entry name" value="Nitrous oxide reductase, N-terminal domain"/>
    <property type="match status" value="1"/>
</dbReference>
<dbReference type="InterPro" id="IPR051200">
    <property type="entry name" value="Host-pathogen_enzymatic-act"/>
</dbReference>
<feature type="chain" id="PRO_5046025068" evidence="1">
    <location>
        <begin position="23"/>
        <end position="416"/>
    </location>
</feature>